<dbReference type="AlphaFoldDB" id="N1QZ66"/>
<organism evidence="1">
    <name type="scientific">Aegilops tauschii</name>
    <name type="common">Tausch's goatgrass</name>
    <name type="synonym">Aegilops squarrosa</name>
    <dbReference type="NCBI Taxonomy" id="37682"/>
    <lineage>
        <taxon>Eukaryota</taxon>
        <taxon>Viridiplantae</taxon>
        <taxon>Streptophyta</taxon>
        <taxon>Embryophyta</taxon>
        <taxon>Tracheophyta</taxon>
        <taxon>Spermatophyta</taxon>
        <taxon>Magnoliopsida</taxon>
        <taxon>Liliopsida</taxon>
        <taxon>Poales</taxon>
        <taxon>Poaceae</taxon>
        <taxon>BOP clade</taxon>
        <taxon>Pooideae</taxon>
        <taxon>Triticodae</taxon>
        <taxon>Triticeae</taxon>
        <taxon>Triticinae</taxon>
        <taxon>Aegilops</taxon>
    </lineage>
</organism>
<sequence length="174" mass="18957">MTQVGVADAPRSAVPERAAYAATVDGVWEKGKERIPVRLPPKALLCCCVVCRAWSSVIPNRDFLLAHHACQPALPLLDNGDYIDCINDSIDICCFNNRAGLAAPSQLQSIALLNLADGCAFSRLVVSCDGLLIFCNDDVDFFICNPTTRQYAPLLLPTDHNWTLLGMYPYTPTG</sequence>
<dbReference type="SUPFAM" id="SSF81383">
    <property type="entry name" value="F-box domain"/>
    <property type="match status" value="1"/>
</dbReference>
<dbReference type="PANTHER" id="PTHR31672">
    <property type="entry name" value="BNACNNG10540D PROTEIN"/>
    <property type="match status" value="1"/>
</dbReference>
<evidence type="ECO:0000313" key="1">
    <source>
        <dbReference type="EnsemblPlants" id="EMT16248"/>
    </source>
</evidence>
<name>N1QZ66_AEGTA</name>
<dbReference type="EnsemblPlants" id="EMT16248">
    <property type="protein sequence ID" value="EMT16248"/>
    <property type="gene ID" value="F775_44093"/>
</dbReference>
<reference evidence="1" key="1">
    <citation type="submission" date="2015-06" db="UniProtKB">
        <authorList>
            <consortium name="EnsemblPlants"/>
        </authorList>
    </citation>
    <scope>IDENTIFICATION</scope>
</reference>
<dbReference type="InterPro" id="IPR036047">
    <property type="entry name" value="F-box-like_dom_sf"/>
</dbReference>
<dbReference type="InterPro" id="IPR050796">
    <property type="entry name" value="SCF_F-box_component"/>
</dbReference>
<dbReference type="PANTHER" id="PTHR31672:SF2">
    <property type="entry name" value="F-BOX DOMAIN-CONTAINING PROTEIN"/>
    <property type="match status" value="1"/>
</dbReference>
<evidence type="ECO:0008006" key="2">
    <source>
        <dbReference type="Google" id="ProtNLM"/>
    </source>
</evidence>
<protein>
    <recommendedName>
        <fullName evidence="2">F-box domain-containing protein</fullName>
    </recommendedName>
</protein>
<accession>N1QZ66</accession>
<proteinExistence type="predicted"/>